<name>A0AAE0BN82_9CHLO</name>
<organism evidence="2 3">
    <name type="scientific">Cymbomonas tetramitiformis</name>
    <dbReference type="NCBI Taxonomy" id="36881"/>
    <lineage>
        <taxon>Eukaryota</taxon>
        <taxon>Viridiplantae</taxon>
        <taxon>Chlorophyta</taxon>
        <taxon>Pyramimonadophyceae</taxon>
        <taxon>Pyramimonadales</taxon>
        <taxon>Pyramimonadaceae</taxon>
        <taxon>Cymbomonas</taxon>
    </lineage>
</organism>
<keyword evidence="3" id="KW-1185">Reference proteome</keyword>
<proteinExistence type="predicted"/>
<dbReference type="PANTHER" id="PTHR12406:SF45">
    <property type="entry name" value="PATATIN"/>
    <property type="match status" value="1"/>
</dbReference>
<dbReference type="Proteomes" id="UP001190700">
    <property type="component" value="Unassembled WGS sequence"/>
</dbReference>
<dbReference type="AlphaFoldDB" id="A0AAE0BN82"/>
<dbReference type="PANTHER" id="PTHR12406">
    <property type="entry name" value="CALCIUM-INDEPENDENT PHOSPHOLIPASE A2 IPLA2 -RELATED"/>
    <property type="match status" value="1"/>
</dbReference>
<reference evidence="2 3" key="1">
    <citation type="journal article" date="2015" name="Genome Biol. Evol.">
        <title>Comparative Genomics of a Bacterivorous Green Alga Reveals Evolutionary Causalities and Consequences of Phago-Mixotrophic Mode of Nutrition.</title>
        <authorList>
            <person name="Burns J.A."/>
            <person name="Paasch A."/>
            <person name="Narechania A."/>
            <person name="Kim E."/>
        </authorList>
    </citation>
    <scope>NUCLEOTIDE SEQUENCE [LARGE SCALE GENOMIC DNA]</scope>
    <source>
        <strain evidence="2 3">PLY_AMNH</strain>
    </source>
</reference>
<keyword evidence="1" id="KW-0732">Signal</keyword>
<dbReference type="GO" id="GO:0019433">
    <property type="term" value="P:triglyceride catabolic process"/>
    <property type="evidence" value="ECO:0007669"/>
    <property type="project" value="TreeGrafter"/>
</dbReference>
<protein>
    <submittedName>
        <fullName evidence="2">Uncharacterized protein</fullName>
    </submittedName>
</protein>
<dbReference type="GO" id="GO:0005737">
    <property type="term" value="C:cytoplasm"/>
    <property type="evidence" value="ECO:0007669"/>
    <property type="project" value="TreeGrafter"/>
</dbReference>
<dbReference type="GO" id="GO:0016020">
    <property type="term" value="C:membrane"/>
    <property type="evidence" value="ECO:0007669"/>
    <property type="project" value="TreeGrafter"/>
</dbReference>
<dbReference type="EMBL" id="LGRX02034109">
    <property type="protein sequence ID" value="KAK3238789.1"/>
    <property type="molecule type" value="Genomic_DNA"/>
</dbReference>
<dbReference type="InterPro" id="IPR033562">
    <property type="entry name" value="PLPL"/>
</dbReference>
<dbReference type="GO" id="GO:0005811">
    <property type="term" value="C:lipid droplet"/>
    <property type="evidence" value="ECO:0007669"/>
    <property type="project" value="TreeGrafter"/>
</dbReference>
<gene>
    <name evidence="2" type="ORF">CYMTET_51235</name>
</gene>
<comment type="caution">
    <text evidence="2">The sequence shown here is derived from an EMBL/GenBank/DDBJ whole genome shotgun (WGS) entry which is preliminary data.</text>
</comment>
<feature type="non-terminal residue" evidence="2">
    <location>
        <position position="1"/>
    </location>
</feature>
<feature type="chain" id="PRO_5041897660" evidence="1">
    <location>
        <begin position="20"/>
        <end position="266"/>
    </location>
</feature>
<accession>A0AAE0BN82</accession>
<sequence>GAADAIGWQLLMLWRNVRGSAFLSLQDARHVVAGQAGVARGLGATARGAQWEHSTEAEVVGDGKQLEGVDMPRAMKTAFDLSKEAALFDRPLGVLGVWGPLIHQWLEVLLPDDAATRCRHRVHVTVLELRRIVPVALPVFVMNQRVMVEDFQNKSELIASCMASVHIPWVIDGSPTTKLQGHDCIDGSIGGAREYIEDCFPTRAKMWLDPEDDPAMVGRQAQLLSLTGGDQDDEGLEKAERAWNWVSPIPLWTAPTLNMPPTHTIL</sequence>
<dbReference type="GO" id="GO:0004806">
    <property type="term" value="F:triacylglycerol lipase activity"/>
    <property type="evidence" value="ECO:0007669"/>
    <property type="project" value="TreeGrafter"/>
</dbReference>
<evidence type="ECO:0000256" key="1">
    <source>
        <dbReference type="SAM" id="SignalP"/>
    </source>
</evidence>
<evidence type="ECO:0000313" key="2">
    <source>
        <dbReference type="EMBL" id="KAK3238789.1"/>
    </source>
</evidence>
<evidence type="ECO:0000313" key="3">
    <source>
        <dbReference type="Proteomes" id="UP001190700"/>
    </source>
</evidence>
<dbReference type="GO" id="GO:0055088">
    <property type="term" value="P:lipid homeostasis"/>
    <property type="evidence" value="ECO:0007669"/>
    <property type="project" value="TreeGrafter"/>
</dbReference>
<feature type="signal peptide" evidence="1">
    <location>
        <begin position="1"/>
        <end position="19"/>
    </location>
</feature>